<feature type="domain" description="Phosphoadenosine phosphosulphate reductase" evidence="2">
    <location>
        <begin position="27"/>
        <end position="208"/>
    </location>
</feature>
<dbReference type="InterPro" id="IPR050128">
    <property type="entry name" value="Sulfate_adenylyltrnsfr_sub2"/>
</dbReference>
<dbReference type="InterPro" id="IPR017598">
    <property type="entry name" value="SulphurTrfase_DndC"/>
</dbReference>
<dbReference type="EMBL" id="BAABHB010000010">
    <property type="protein sequence ID" value="GAA4413346.1"/>
    <property type="molecule type" value="Genomic_DNA"/>
</dbReference>
<feature type="compositionally biased region" description="Basic and acidic residues" evidence="1">
    <location>
        <begin position="284"/>
        <end position="301"/>
    </location>
</feature>
<keyword evidence="4" id="KW-1185">Reference proteome</keyword>
<proteinExistence type="predicted"/>
<dbReference type="SUPFAM" id="SSF52402">
    <property type="entry name" value="Adenine nucleotide alpha hydrolases-like"/>
    <property type="match status" value="1"/>
</dbReference>
<name>A0ABP8KQK3_9BACT</name>
<dbReference type="Pfam" id="PF01507">
    <property type="entry name" value="PAPS_reduct"/>
    <property type="match status" value="1"/>
</dbReference>
<comment type="caution">
    <text evidence="3">The sequence shown here is derived from an EMBL/GenBank/DDBJ whole genome shotgun (WGS) entry which is preliminary data.</text>
</comment>
<dbReference type="Proteomes" id="UP001500936">
    <property type="component" value="Unassembled WGS sequence"/>
</dbReference>
<reference evidence="4" key="1">
    <citation type="journal article" date="2019" name="Int. J. Syst. Evol. Microbiol.">
        <title>The Global Catalogue of Microorganisms (GCM) 10K type strain sequencing project: providing services to taxonomists for standard genome sequencing and annotation.</title>
        <authorList>
            <consortium name="The Broad Institute Genomics Platform"/>
            <consortium name="The Broad Institute Genome Sequencing Center for Infectious Disease"/>
            <person name="Wu L."/>
            <person name="Ma J."/>
        </authorList>
    </citation>
    <scope>NUCLEOTIDE SEQUENCE [LARGE SCALE GENOMIC DNA]</scope>
    <source>
        <strain evidence="4">JCM 17925</strain>
    </source>
</reference>
<feature type="region of interest" description="Disordered" evidence="1">
    <location>
        <begin position="284"/>
        <end position="307"/>
    </location>
</feature>
<evidence type="ECO:0000256" key="1">
    <source>
        <dbReference type="SAM" id="MobiDB-lite"/>
    </source>
</evidence>
<evidence type="ECO:0000259" key="2">
    <source>
        <dbReference type="Pfam" id="PF01507"/>
    </source>
</evidence>
<dbReference type="InterPro" id="IPR014729">
    <property type="entry name" value="Rossmann-like_a/b/a_fold"/>
</dbReference>
<dbReference type="Gene3D" id="3.40.50.620">
    <property type="entry name" value="HUPs"/>
    <property type="match status" value="1"/>
</dbReference>
<dbReference type="PANTHER" id="PTHR43196:SF2">
    <property type="entry name" value="PHOSPHOADENOSINE PHOSPHOSULFATE REDUCTASE"/>
    <property type="match status" value="1"/>
</dbReference>
<accession>A0ABP8KQK3</accession>
<dbReference type="InterPro" id="IPR002500">
    <property type="entry name" value="PAPS_reduct_dom"/>
</dbReference>
<gene>
    <name evidence="3" type="primary">dndC</name>
    <name evidence="3" type="ORF">GCM10023187_41530</name>
</gene>
<protein>
    <submittedName>
        <fullName evidence="3">DNA phosphorothioation system sulfurtransferase DndC</fullName>
    </submittedName>
</protein>
<evidence type="ECO:0000313" key="4">
    <source>
        <dbReference type="Proteomes" id="UP001500936"/>
    </source>
</evidence>
<dbReference type="NCBIfam" id="TIGR03183">
    <property type="entry name" value="DNA_S_dndC"/>
    <property type="match status" value="1"/>
</dbReference>
<dbReference type="RefSeq" id="WP_345269890.1">
    <property type="nucleotide sequence ID" value="NZ_BAABHB010000010.1"/>
</dbReference>
<dbReference type="PANTHER" id="PTHR43196">
    <property type="entry name" value="SULFATE ADENYLYLTRANSFERASE SUBUNIT 2"/>
    <property type="match status" value="1"/>
</dbReference>
<sequence>MSIKLPFIEAEIIDQYLYDENRRPWIIGFSGGKDSTMLLQVVWRALMKIPAETRDRHVYVVCNDTLVENPKIVAFINRTLDLLQKAATEQGMPISVHRTTPRLEDTFWVNLIGKGYPAPVNSFRWCTERLKINPTTRFIQEKISEAGEAIILLGTRSDESQTRARSMKRHERKGQRLRKHLLPNAFVYAPIKDIETNELWQYLMQVSPPWGGTHKELVTLYRNANSGDCPLVIDESTPSCGNSRFGCWVCTVVSRDKSMEGLIGNGDDWMEPLMELRNRLLEERSNRESREKRRRTDSPFKEEDENTWGPYTPKIRAEFLEMLLQAQKEIQETQGELMELITHQELVAIQLTWFRDSIFQPKVADIYNRIYNTNIDMTKHVEKLRQEEELLQQACAENPEHVELIQEMLTLQKNKALLMRKRGLQQDLEKRLENFIAKKHRGTIVYA</sequence>
<organism evidence="3 4">
    <name type="scientific">Nibrella viscosa</name>
    <dbReference type="NCBI Taxonomy" id="1084524"/>
    <lineage>
        <taxon>Bacteria</taxon>
        <taxon>Pseudomonadati</taxon>
        <taxon>Bacteroidota</taxon>
        <taxon>Cytophagia</taxon>
        <taxon>Cytophagales</taxon>
        <taxon>Spirosomataceae</taxon>
        <taxon>Nibrella</taxon>
    </lineage>
</organism>
<evidence type="ECO:0000313" key="3">
    <source>
        <dbReference type="EMBL" id="GAA4413346.1"/>
    </source>
</evidence>